<comment type="caution">
    <text evidence="2">The sequence shown here is derived from an EMBL/GenBank/DDBJ whole genome shotgun (WGS) entry which is preliminary data.</text>
</comment>
<protein>
    <submittedName>
        <fullName evidence="2">DUF917 family protein</fullName>
    </submittedName>
</protein>
<organism evidence="2 3">
    <name type="scientific">Mordavella massiliensis</name>
    <dbReference type="NCBI Taxonomy" id="1871024"/>
    <lineage>
        <taxon>Bacteria</taxon>
        <taxon>Bacillati</taxon>
        <taxon>Bacillota</taxon>
        <taxon>Clostridia</taxon>
        <taxon>Eubacteriales</taxon>
        <taxon>Clostridiaceae</taxon>
        <taxon>Mordavella</taxon>
    </lineage>
</organism>
<dbReference type="Proteomes" id="UP000713880">
    <property type="component" value="Unassembled WGS sequence"/>
</dbReference>
<name>A0A939BC13_9CLOT</name>
<sequence length="70" mass="7640">MGYPESLLAFRTLEEYFGKPFFGVVATELGGANTAYAFHIACQLGLPIIDGDPAGRSVPELQHSSFWISF</sequence>
<dbReference type="Gene3D" id="3.40.1610.10">
    <property type="entry name" value="CV3147-like domain"/>
    <property type="match status" value="1"/>
</dbReference>
<feature type="domain" description="S-Me-THD N-terminal" evidence="1">
    <location>
        <begin position="5"/>
        <end position="68"/>
    </location>
</feature>
<evidence type="ECO:0000259" key="1">
    <source>
        <dbReference type="Pfam" id="PF06032"/>
    </source>
</evidence>
<dbReference type="Pfam" id="PF06032">
    <property type="entry name" value="S-Me-THD_N"/>
    <property type="match status" value="1"/>
</dbReference>
<evidence type="ECO:0000313" key="3">
    <source>
        <dbReference type="Proteomes" id="UP000713880"/>
    </source>
</evidence>
<accession>A0A939BC13</accession>
<evidence type="ECO:0000313" key="2">
    <source>
        <dbReference type="EMBL" id="MBM6826721.1"/>
    </source>
</evidence>
<dbReference type="AlphaFoldDB" id="A0A939BC13"/>
<keyword evidence="3" id="KW-1185">Reference proteome</keyword>
<dbReference type="InterPro" id="IPR010318">
    <property type="entry name" value="S-Me-THD_N"/>
</dbReference>
<proteinExistence type="predicted"/>
<dbReference type="InterPro" id="IPR027479">
    <property type="entry name" value="S-Me-THD_N_sf"/>
</dbReference>
<gene>
    <name evidence="2" type="ORF">H6A13_06325</name>
</gene>
<reference evidence="2" key="2">
    <citation type="journal article" date="2021" name="Sci. Rep.">
        <title>The distribution of antibiotic resistance genes in chicken gut microbiota commensals.</title>
        <authorList>
            <person name="Juricova H."/>
            <person name="Matiasovicova J."/>
            <person name="Kubasova T."/>
            <person name="Cejkova D."/>
            <person name="Rychlik I."/>
        </authorList>
    </citation>
    <scope>NUCLEOTIDE SEQUENCE</scope>
    <source>
        <strain evidence="2">An420c</strain>
    </source>
</reference>
<dbReference type="EMBL" id="JACJLV010000016">
    <property type="protein sequence ID" value="MBM6826721.1"/>
    <property type="molecule type" value="Genomic_DNA"/>
</dbReference>
<dbReference type="SUPFAM" id="SSF160991">
    <property type="entry name" value="CV3147-like"/>
    <property type="match status" value="1"/>
</dbReference>
<reference evidence="2" key="1">
    <citation type="submission" date="2020-08" db="EMBL/GenBank/DDBJ databases">
        <authorList>
            <person name="Cejkova D."/>
            <person name="Kubasova T."/>
            <person name="Jahodarova E."/>
            <person name="Rychlik I."/>
        </authorList>
    </citation>
    <scope>NUCLEOTIDE SEQUENCE</scope>
    <source>
        <strain evidence="2">An420c</strain>
    </source>
</reference>